<feature type="domain" description="YdbS-like PH" evidence="2">
    <location>
        <begin position="393"/>
        <end position="457"/>
    </location>
</feature>
<keyword evidence="4" id="KW-1185">Reference proteome</keyword>
<reference evidence="3 4" key="1">
    <citation type="submission" date="2017-05" db="EMBL/GenBank/DDBJ databases">
        <authorList>
            <person name="Varghese N."/>
            <person name="Submissions S."/>
        </authorList>
    </citation>
    <scope>NUCLEOTIDE SEQUENCE [LARGE SCALE GENOMIC DNA]</scope>
    <source>
        <strain evidence="3 4">DSM 45474</strain>
    </source>
</reference>
<feature type="transmembrane region" description="Helical" evidence="1">
    <location>
        <begin position="48"/>
        <end position="69"/>
    </location>
</feature>
<dbReference type="PIRSF" id="PIRSF026631">
    <property type="entry name" value="UCP026631"/>
    <property type="match status" value="1"/>
</dbReference>
<gene>
    <name evidence="3" type="ORF">SAMN06264849_10287</name>
</gene>
<feature type="domain" description="YdbS-like PH" evidence="2">
    <location>
        <begin position="69"/>
        <end position="147"/>
    </location>
</feature>
<name>A0A521BH90_9BACL</name>
<evidence type="ECO:0000313" key="4">
    <source>
        <dbReference type="Proteomes" id="UP000315636"/>
    </source>
</evidence>
<evidence type="ECO:0000313" key="3">
    <source>
        <dbReference type="EMBL" id="SMO46453.1"/>
    </source>
</evidence>
<dbReference type="Proteomes" id="UP000315636">
    <property type="component" value="Unassembled WGS sequence"/>
</dbReference>
<evidence type="ECO:0000256" key="1">
    <source>
        <dbReference type="SAM" id="Phobius"/>
    </source>
</evidence>
<sequence>MNKRRLHPSMILFSLLRGMKESVPGLLGIFSVRWFREGASFWSGGIEWFIGFLGIFFLLSLLSAVLRWYREKFWTEDGHFCREVGALFRKRVEIPLERIHSIDESETPFHRMFGVVQIQMETIGGDSEAEIQLKAVSCKDAYRLREELSRTVESDDDMQTTESAAPIRRINGQELFKAGVTSGRFGVIFGILGTVFSTVDDLFQWDWVEELKNLWESGIGFPIWILILVPLLLAWLFSILGTLVTHAHFTVRREKTHLIVERGLWERNRSTLPLKKIQAIHVIENPLRQLFGLVEVKVECAGYGEEEKQKVVAFPLLKRTELTAFLEAFFPEYATVVQKPLHSPPDRCFKWGLMFEIPVLLIAGALWFFFPSWGGWTFLLLPLGVLYDLLTFRDAGWALDGDCLVIRSRGINRKTILIPRRAMQCRTMEQTPLGRWQGWACFATTLASGEEYETSPMERKEVLQLIQALDPEPGWKSDQVAKMSG</sequence>
<dbReference type="InterPro" id="IPR005182">
    <property type="entry name" value="YdbS-like_PH"/>
</dbReference>
<accession>A0A521BH90</accession>
<proteinExistence type="predicted"/>
<dbReference type="RefSeq" id="WP_185956010.1">
    <property type="nucleotide sequence ID" value="NZ_FXTI01000002.1"/>
</dbReference>
<protein>
    <submittedName>
        <fullName evidence="3">Putative membrane protein</fullName>
    </submittedName>
</protein>
<keyword evidence="1" id="KW-1133">Transmembrane helix</keyword>
<feature type="transmembrane region" description="Helical" evidence="1">
    <location>
        <begin position="219"/>
        <end position="245"/>
    </location>
</feature>
<feature type="transmembrane region" description="Helical" evidence="1">
    <location>
        <begin position="178"/>
        <end position="199"/>
    </location>
</feature>
<dbReference type="PANTHER" id="PTHR34473">
    <property type="entry name" value="UPF0699 TRANSMEMBRANE PROTEIN YDBS"/>
    <property type="match status" value="1"/>
</dbReference>
<dbReference type="AlphaFoldDB" id="A0A521BH90"/>
<feature type="domain" description="YdbS-like PH" evidence="2">
    <location>
        <begin position="248"/>
        <end position="321"/>
    </location>
</feature>
<organism evidence="3 4">
    <name type="scientific">Melghirimyces algeriensis</name>
    <dbReference type="NCBI Taxonomy" id="910412"/>
    <lineage>
        <taxon>Bacteria</taxon>
        <taxon>Bacillati</taxon>
        <taxon>Bacillota</taxon>
        <taxon>Bacilli</taxon>
        <taxon>Bacillales</taxon>
        <taxon>Thermoactinomycetaceae</taxon>
        <taxon>Melghirimyces</taxon>
    </lineage>
</organism>
<keyword evidence="1" id="KW-0472">Membrane</keyword>
<evidence type="ECO:0000259" key="2">
    <source>
        <dbReference type="Pfam" id="PF03703"/>
    </source>
</evidence>
<dbReference type="EMBL" id="FXTI01000002">
    <property type="protein sequence ID" value="SMO46453.1"/>
    <property type="molecule type" value="Genomic_DNA"/>
</dbReference>
<dbReference type="PANTHER" id="PTHR34473:SF2">
    <property type="entry name" value="UPF0699 TRANSMEMBRANE PROTEIN YDBT"/>
    <property type="match status" value="1"/>
</dbReference>
<dbReference type="InterPro" id="IPR014529">
    <property type="entry name" value="UCP026631"/>
</dbReference>
<keyword evidence="1" id="KW-0812">Transmembrane</keyword>
<dbReference type="Pfam" id="PF03703">
    <property type="entry name" value="bPH_2"/>
    <property type="match status" value="3"/>
</dbReference>